<evidence type="ECO:0000313" key="1">
    <source>
        <dbReference type="EMBL" id="WPX08794.1"/>
    </source>
</evidence>
<keyword evidence="2" id="KW-1185">Reference proteome</keyword>
<proteinExistence type="predicted"/>
<reference evidence="1 2" key="1">
    <citation type="submission" date="2023-12" db="EMBL/GenBank/DDBJ databases">
        <authorList>
            <person name="Manesh M.J.H."/>
            <person name="Bing R.G."/>
            <person name="Willard D.J."/>
            <person name="Kelly R.M."/>
        </authorList>
    </citation>
    <scope>NUCLEOTIDE SEQUENCE [LARGE SCALE GENOMIC DNA]</scope>
    <source>
        <strain evidence="1 2">DSM 8977</strain>
    </source>
</reference>
<accession>A0ABZ0TZY7</accession>
<organism evidence="1 2">
    <name type="scientific">Anaerocellum danielii</name>
    <dbReference type="NCBI Taxonomy" id="1387557"/>
    <lineage>
        <taxon>Bacteria</taxon>
        <taxon>Bacillati</taxon>
        <taxon>Bacillota</taxon>
        <taxon>Bacillota incertae sedis</taxon>
        <taxon>Caldicellulosiruptorales</taxon>
        <taxon>Caldicellulosiruptoraceae</taxon>
        <taxon>Anaerocellum</taxon>
    </lineage>
</organism>
<protein>
    <submittedName>
        <fullName evidence="1">Uncharacterized protein</fullName>
    </submittedName>
</protein>
<dbReference type="EMBL" id="CP139957">
    <property type="protein sequence ID" value="WPX08794.1"/>
    <property type="molecule type" value="Genomic_DNA"/>
</dbReference>
<gene>
    <name evidence="1" type="ORF">SOJ16_002704</name>
</gene>
<evidence type="ECO:0000313" key="2">
    <source>
        <dbReference type="Proteomes" id="UP001322744"/>
    </source>
</evidence>
<sequence>MNLVLQSLKGRIQTDIAQILTLVSGISFNPQREGYKQERSFCDVKANTLFSIPKGQATNYLNHTIFILHPFLFQSPKGRLQTPSKF</sequence>
<dbReference type="Proteomes" id="UP001322744">
    <property type="component" value="Chromosome"/>
</dbReference>
<name>A0ABZ0TZY7_9FIRM</name>